<name>A0ACC2WG36_9TREE</name>
<accession>A0ACC2WG36</accession>
<protein>
    <submittedName>
        <fullName evidence="1">Uncharacterized protein</fullName>
    </submittedName>
</protein>
<gene>
    <name evidence="1" type="ORF">QFC19_001786</name>
</gene>
<dbReference type="EMBL" id="JASBWR010000014">
    <property type="protein sequence ID" value="KAJ9110115.1"/>
    <property type="molecule type" value="Genomic_DNA"/>
</dbReference>
<dbReference type="Proteomes" id="UP001241377">
    <property type="component" value="Unassembled WGS sequence"/>
</dbReference>
<organism evidence="1 2">
    <name type="scientific">Naganishia cerealis</name>
    <dbReference type="NCBI Taxonomy" id="610337"/>
    <lineage>
        <taxon>Eukaryota</taxon>
        <taxon>Fungi</taxon>
        <taxon>Dikarya</taxon>
        <taxon>Basidiomycota</taxon>
        <taxon>Agaricomycotina</taxon>
        <taxon>Tremellomycetes</taxon>
        <taxon>Filobasidiales</taxon>
        <taxon>Filobasidiaceae</taxon>
        <taxon>Naganishia</taxon>
    </lineage>
</organism>
<sequence>MGAFDKANFKNLYETREKQLSSEEEMNFALIDSWAKKEDAGSAPVLPMTGEIRRVQASMSAGPSKRPGVSTETAAPKTHRDMLPPTIRPTGMILFTKSSDDTTDSGIGPKDKAEYVQLLNGGHVSKFNLSRSTSEQGLFTRSSTSSSMKGKEKEQLFLMPTVPAVSEEQPAVGISVSSKITSPSGKTKTTKIPSKLQIILENFSNFEHAIDCAKGGVKLKLKKGKGMVPLEKMDLQKQSDLFQGCVVAVSGALLMSDIFERRCLRTQTAVARRASAPSKSDGKRKSASDVLAITVLGKRAKRCEPNDSDTYQDPEGAAGSPTEAGSSYDRWLPPASQEQADGLDAMISGLKTGGEMESKEDLDEEYALLDDNGINTLNAISRQNDGGATDSRNHSAMLEGPYQCPKLNPGTERLSINEDIAVGLESLGKIYESAQHKNTFQKLSYKKSAGIVRKLLDCPFRIKNKQDALKLKGIGDNIADRHIQIEEIIRNGGISDRELFEDNEQARTIAMFGKIYGVGRKAYDLWNQGARSSPPLQITKMLRQSGWALGNW</sequence>
<proteinExistence type="predicted"/>
<comment type="caution">
    <text evidence="1">The sequence shown here is derived from an EMBL/GenBank/DDBJ whole genome shotgun (WGS) entry which is preliminary data.</text>
</comment>
<keyword evidence="2" id="KW-1185">Reference proteome</keyword>
<reference evidence="1" key="1">
    <citation type="submission" date="2023-04" db="EMBL/GenBank/DDBJ databases">
        <title>Draft Genome sequencing of Naganishia species isolated from polar environments using Oxford Nanopore Technology.</title>
        <authorList>
            <person name="Leo P."/>
            <person name="Venkateswaran K."/>
        </authorList>
    </citation>
    <scope>NUCLEOTIDE SEQUENCE</scope>
    <source>
        <strain evidence="1">MNA-CCFEE 5261</strain>
    </source>
</reference>
<evidence type="ECO:0000313" key="2">
    <source>
        <dbReference type="Proteomes" id="UP001241377"/>
    </source>
</evidence>
<evidence type="ECO:0000313" key="1">
    <source>
        <dbReference type="EMBL" id="KAJ9110115.1"/>
    </source>
</evidence>